<organism evidence="1 2">
    <name type="scientific">Parasedimentitalea marina</name>
    <dbReference type="NCBI Taxonomy" id="2483033"/>
    <lineage>
        <taxon>Bacteria</taxon>
        <taxon>Pseudomonadati</taxon>
        <taxon>Pseudomonadota</taxon>
        <taxon>Alphaproteobacteria</taxon>
        <taxon>Rhodobacterales</taxon>
        <taxon>Paracoccaceae</taxon>
        <taxon>Parasedimentitalea</taxon>
    </lineage>
</organism>
<evidence type="ECO:0000313" key="1">
    <source>
        <dbReference type="EMBL" id="AZV78361.1"/>
    </source>
</evidence>
<sequence length="88" mass="9495">MWRSTIVGKIEASIAVSNVLSLSGQFPIGLYQVSGILSEYCSLDISSFAPVARNIIVSTSKKQILEVVIVSLQKISFLRICASTDCSI</sequence>
<accession>A0A3T0N2Z1</accession>
<keyword evidence="2" id="KW-1185">Reference proteome</keyword>
<proteinExistence type="predicted"/>
<evidence type="ECO:0000313" key="2">
    <source>
        <dbReference type="Proteomes" id="UP000283063"/>
    </source>
</evidence>
<protein>
    <submittedName>
        <fullName evidence="1">Uncharacterized protein</fullName>
    </submittedName>
</protein>
<dbReference type="KEGG" id="sedi:EBB79_11055"/>
<dbReference type="AlphaFoldDB" id="A0A3T0N2Z1"/>
<reference evidence="1 2" key="1">
    <citation type="submission" date="2018-10" db="EMBL/GenBank/DDBJ databases">
        <title>Parasedimentitalea marina sp. nov., a psychrophilic bacterium isolated from deep seawater of the New Britain Trench.</title>
        <authorList>
            <person name="Cao J."/>
        </authorList>
    </citation>
    <scope>NUCLEOTIDE SEQUENCE [LARGE SCALE GENOMIC DNA]</scope>
    <source>
        <strain evidence="1 2">W43</strain>
    </source>
</reference>
<name>A0A3T0N2Z1_9RHOB</name>
<dbReference type="Proteomes" id="UP000283063">
    <property type="component" value="Chromosome"/>
</dbReference>
<dbReference type="EMBL" id="CP033219">
    <property type="protein sequence ID" value="AZV78361.1"/>
    <property type="molecule type" value="Genomic_DNA"/>
</dbReference>
<gene>
    <name evidence="1" type="ORF">EBB79_11055</name>
</gene>